<reference evidence="2" key="1">
    <citation type="journal article" date="2014" name="Nat. Commun.">
        <title>The tobacco genome sequence and its comparison with those of tomato and potato.</title>
        <authorList>
            <person name="Sierro N."/>
            <person name="Battey J.N."/>
            <person name="Ouadi S."/>
            <person name="Bakaher N."/>
            <person name="Bovet L."/>
            <person name="Willig A."/>
            <person name="Goepfert S."/>
            <person name="Peitsch M.C."/>
            <person name="Ivanov N.V."/>
        </authorList>
    </citation>
    <scope>NUCLEOTIDE SEQUENCE [LARGE SCALE GENOMIC DNA]</scope>
</reference>
<name>A0A1S4CL77_TOBAC</name>
<dbReference type="PANTHER" id="PTHR34777:SF1">
    <property type="entry name" value="VQ MOTIF-CONTAINING PROTEIN 10"/>
    <property type="match status" value="1"/>
</dbReference>
<reference evidence="3" key="2">
    <citation type="submission" date="2025-08" db="UniProtKB">
        <authorList>
            <consortium name="RefSeq"/>
        </authorList>
    </citation>
    <scope>IDENTIFICATION</scope>
    <source>
        <tissue evidence="3">Leaf</tissue>
    </source>
</reference>
<keyword evidence="2" id="KW-1185">Reference proteome</keyword>
<organism evidence="2 3">
    <name type="scientific">Nicotiana tabacum</name>
    <name type="common">Common tobacco</name>
    <dbReference type="NCBI Taxonomy" id="4097"/>
    <lineage>
        <taxon>Eukaryota</taxon>
        <taxon>Viridiplantae</taxon>
        <taxon>Streptophyta</taxon>
        <taxon>Embryophyta</taxon>
        <taxon>Tracheophyta</taxon>
        <taxon>Spermatophyta</taxon>
        <taxon>Magnoliopsida</taxon>
        <taxon>eudicotyledons</taxon>
        <taxon>Gunneridae</taxon>
        <taxon>Pentapetalae</taxon>
        <taxon>asterids</taxon>
        <taxon>lamiids</taxon>
        <taxon>Solanales</taxon>
        <taxon>Solanaceae</taxon>
        <taxon>Nicotianoideae</taxon>
        <taxon>Nicotianeae</taxon>
        <taxon>Nicotiana</taxon>
    </lineage>
</organism>
<protein>
    <submittedName>
        <fullName evidence="3">VQ motif-containing protein 1</fullName>
    </submittedName>
</protein>
<dbReference type="OrthoDB" id="691083at2759"/>
<dbReference type="RefSeq" id="XP_016502012.1">
    <property type="nucleotide sequence ID" value="XM_016646526.2"/>
</dbReference>
<dbReference type="OMA" id="VEDFWID"/>
<dbReference type="InterPro" id="IPR039608">
    <property type="entry name" value="VQ_1/10"/>
</dbReference>
<dbReference type="PANTHER" id="PTHR34777">
    <property type="entry name" value="VQ MOTIF-CONTAINING PROTEIN 10"/>
    <property type="match status" value="1"/>
</dbReference>
<dbReference type="KEGG" id="nta:107820266"/>
<evidence type="ECO:0000313" key="3">
    <source>
        <dbReference type="RefSeq" id="XP_016502012.1"/>
    </source>
</evidence>
<dbReference type="AlphaFoldDB" id="A0A1S4CL77"/>
<feature type="domain" description="VQ" evidence="1">
    <location>
        <begin position="17"/>
        <end position="42"/>
    </location>
</feature>
<dbReference type="Pfam" id="PF05678">
    <property type="entry name" value="VQ"/>
    <property type="match status" value="1"/>
</dbReference>
<dbReference type="InterPro" id="IPR008889">
    <property type="entry name" value="VQ"/>
</dbReference>
<proteinExistence type="predicted"/>
<evidence type="ECO:0000259" key="1">
    <source>
        <dbReference type="Pfam" id="PF05678"/>
    </source>
</evidence>
<dbReference type="RefSeq" id="XP_016502012.1">
    <property type="nucleotide sequence ID" value="XM_016646526.1"/>
</dbReference>
<sequence length="119" mass="13067">MSKAAKNMRVPVKIIVINTQYIETDASSFKSVVQRLTGKNSTVELEATAAPPPPAAASYGGHTSWNYQNGETLLMAETESIACKPSPILGFNDFDKLFKELPPVDDLLRLCADEFRSNF</sequence>
<gene>
    <name evidence="3" type="primary">LOC107820266</name>
</gene>
<dbReference type="PaxDb" id="4097-A0A1S4CL77"/>
<dbReference type="GeneID" id="107820266"/>
<accession>A0A1S4CL77</accession>
<dbReference type="STRING" id="4097.A0A1S4CL77"/>
<dbReference type="Proteomes" id="UP000790787">
    <property type="component" value="Chromosome 2"/>
</dbReference>
<evidence type="ECO:0000313" key="2">
    <source>
        <dbReference type="Proteomes" id="UP000790787"/>
    </source>
</evidence>